<name>B1HVH6_LYSSC</name>
<dbReference type="EnsemblBacteria" id="ACA37995">
    <property type="protein sequence ID" value="ACA37995"/>
    <property type="gene ID" value="Bsph_0368"/>
</dbReference>
<dbReference type="InterPro" id="IPR011256">
    <property type="entry name" value="Reg_factor_effector_dom_sf"/>
</dbReference>
<dbReference type="InterPro" id="IPR053182">
    <property type="entry name" value="YobU-like_regulator"/>
</dbReference>
<feature type="domain" description="AraC effector-binding" evidence="1">
    <location>
        <begin position="93"/>
        <end position="251"/>
    </location>
</feature>
<gene>
    <name evidence="2" type="ordered locus">Bsph_0368</name>
</gene>
<evidence type="ECO:0000313" key="3">
    <source>
        <dbReference type="Proteomes" id="UP000002164"/>
    </source>
</evidence>
<organism evidence="2 3">
    <name type="scientific">Lysinibacillus sphaericus (strain C3-41)</name>
    <dbReference type="NCBI Taxonomy" id="444177"/>
    <lineage>
        <taxon>Bacteria</taxon>
        <taxon>Bacillati</taxon>
        <taxon>Bacillota</taxon>
        <taxon>Bacilli</taxon>
        <taxon>Bacillales</taxon>
        <taxon>Bacillaceae</taxon>
        <taxon>Lysinibacillus</taxon>
    </lineage>
</organism>
<dbReference type="Pfam" id="PF14526">
    <property type="entry name" value="Cass2"/>
    <property type="match status" value="1"/>
</dbReference>
<proteinExistence type="predicted"/>
<dbReference type="PANTHER" id="PTHR36444">
    <property type="entry name" value="TRANSCRIPTIONAL REGULATOR PROTEIN YOBU-RELATED"/>
    <property type="match status" value="1"/>
</dbReference>
<dbReference type="InterPro" id="IPR010499">
    <property type="entry name" value="AraC_E-bd"/>
</dbReference>
<dbReference type="Proteomes" id="UP000002164">
    <property type="component" value="Chromosome"/>
</dbReference>
<dbReference type="Gene3D" id="3.20.80.10">
    <property type="entry name" value="Regulatory factor, effector binding domain"/>
    <property type="match status" value="1"/>
</dbReference>
<evidence type="ECO:0000259" key="1">
    <source>
        <dbReference type="SMART" id="SM00871"/>
    </source>
</evidence>
<evidence type="ECO:0000313" key="2">
    <source>
        <dbReference type="EMBL" id="ACA37995.1"/>
    </source>
</evidence>
<accession>B1HVH6</accession>
<dbReference type="KEGG" id="lsp:Bsph_0368"/>
<dbReference type="InterPro" id="IPR029441">
    <property type="entry name" value="Cass2"/>
</dbReference>
<dbReference type="Pfam" id="PF12674">
    <property type="entry name" value="Zn_ribbon_2"/>
    <property type="match status" value="1"/>
</dbReference>
<dbReference type="SUPFAM" id="SSF55136">
    <property type="entry name" value="Probable bacterial effector-binding domain"/>
    <property type="match status" value="1"/>
</dbReference>
<dbReference type="SMART" id="SM00871">
    <property type="entry name" value="AraC_E_bind"/>
    <property type="match status" value="1"/>
</dbReference>
<sequence length="251" mass="28852">MESTMMQSYCQSCGMPLTDEALLGTEKEGHKNQDYCTYCYEEGSFKQPNLTVEEMIDICVPHLKGDGMPANEARTMLTSFLPSLKRWRKQEWSEPKIIKREAFQIIGISTKTSNANELTAQAKIPQLWQDFYEKNIVDQLSKLDNQNVYGLYSDYETDVNGNYAITIGVEASKMNDASPEWVIKTIPAAKYLVFTSHKGKMPEIVIQTWQEIWAWFANSKVERTYTGDFELYDERCANPQEAQVEVYIAIK</sequence>
<dbReference type="HOGENOM" id="CLU_1154827_0_0_9"/>
<dbReference type="AlphaFoldDB" id="B1HVH6"/>
<dbReference type="PANTHER" id="PTHR36444:SF2">
    <property type="entry name" value="TRANSCRIPTIONAL REGULATOR PROTEIN YOBU-RELATED"/>
    <property type="match status" value="1"/>
</dbReference>
<reference evidence="2 3" key="1">
    <citation type="journal article" date="2008" name="J. Bacteriol.">
        <title>Complete genome sequence of the mosquitocidal bacterium Bacillus sphaericus C3-41 and comparison with those of closely related Bacillus species.</title>
        <authorList>
            <person name="Hu X."/>
            <person name="Fan W."/>
            <person name="Han B."/>
            <person name="Liu H."/>
            <person name="Zheng D."/>
            <person name="Li Q."/>
            <person name="Dong W."/>
            <person name="Yan J."/>
            <person name="Gao M."/>
            <person name="Berry C."/>
            <person name="Yuan Z."/>
        </authorList>
    </citation>
    <scope>NUCLEOTIDE SEQUENCE [LARGE SCALE GENOMIC DNA]</scope>
    <source>
        <strain evidence="2 3">C3-41</strain>
    </source>
</reference>
<protein>
    <recommendedName>
        <fullName evidence="1">AraC effector-binding domain-containing protein</fullName>
    </recommendedName>
</protein>
<dbReference type="EMBL" id="CP000817">
    <property type="protein sequence ID" value="ACA37995.1"/>
    <property type="molecule type" value="Genomic_DNA"/>
</dbReference>
<dbReference type="InterPro" id="IPR025868">
    <property type="entry name" value="Zn_ribbon_dom_put"/>
</dbReference>